<reference evidence="2" key="3">
    <citation type="submission" date="2025-09" db="UniProtKB">
        <authorList>
            <consortium name="Ensembl"/>
        </authorList>
    </citation>
    <scope>IDENTIFICATION</scope>
    <source>
        <strain evidence="2">broiler</strain>
    </source>
</reference>
<evidence type="ECO:0000313" key="3">
    <source>
        <dbReference type="Proteomes" id="UP000000539"/>
    </source>
</evidence>
<feature type="compositionally biased region" description="Polar residues" evidence="1">
    <location>
        <begin position="196"/>
        <end position="205"/>
    </location>
</feature>
<evidence type="ECO:0000313" key="2">
    <source>
        <dbReference type="Ensembl" id="ENSGALP00010004723.1"/>
    </source>
</evidence>
<reference evidence="2" key="1">
    <citation type="submission" date="2020-11" db="EMBL/GenBank/DDBJ databases">
        <title>Gallus gallus (Chicken) genome, bGalGal1, GRCg7b, maternal haplotype autosomes + Z &amp; W.</title>
        <authorList>
            <person name="Warren W."/>
            <person name="Formenti G."/>
            <person name="Fedrigo O."/>
            <person name="Haase B."/>
            <person name="Mountcastle J."/>
            <person name="Balacco J."/>
            <person name="Tracey A."/>
            <person name="Schneider V."/>
            <person name="Okimoto R."/>
            <person name="Cheng H."/>
            <person name="Hawken R."/>
            <person name="Howe K."/>
            <person name="Jarvis E.D."/>
        </authorList>
    </citation>
    <scope>NUCLEOTIDE SEQUENCE [LARGE SCALE GENOMIC DNA]</scope>
    <source>
        <strain evidence="2">Broiler</strain>
    </source>
</reference>
<reference evidence="2" key="2">
    <citation type="submission" date="2025-08" db="UniProtKB">
        <authorList>
            <consortium name="Ensembl"/>
        </authorList>
    </citation>
    <scope>IDENTIFICATION</scope>
    <source>
        <strain evidence="2">broiler</strain>
    </source>
</reference>
<dbReference type="GeneTree" id="ENSGT00960000189084"/>
<dbReference type="GlyGen" id="A0A8V0XDH6">
    <property type="glycosylation" value="1 site"/>
</dbReference>
<dbReference type="AlphaFoldDB" id="A0A8V0XDH6"/>
<sequence length="230" mass="24825">LPSVLCRASLHLCFLQPRLNLSLVCFYLSSTQVPPLAYSLTILPPSHCYTDTKNGTFQPEATCSPAEFCTHWVLCRDVAFTRQKVLSQHGRGSPPCFKAKHCAVKGLTLPTSHPEVLGVHVQLVAVQLRQLGVGVLDVVQVLHGFPKGAQHFLTMSTDPGVAHDGGGAGEVPKGRKEPLGPGVDDQQPVERWGTEAHTSNCSRFPTQGAAEPMPEAGPTWPGLQPHIRPH</sequence>
<evidence type="ECO:0000256" key="1">
    <source>
        <dbReference type="SAM" id="MobiDB-lite"/>
    </source>
</evidence>
<name>A0A8V0XDH6_CHICK</name>
<dbReference type="Ensembl" id="ENSGALT00010007867.1">
    <property type="protein sequence ID" value="ENSGALP00010004723.1"/>
    <property type="gene ID" value="ENSGALG00010003371.1"/>
</dbReference>
<keyword evidence="3" id="KW-1185">Reference proteome</keyword>
<feature type="region of interest" description="Disordered" evidence="1">
    <location>
        <begin position="161"/>
        <end position="230"/>
    </location>
</feature>
<accession>A0A8V0XDH6</accession>
<dbReference type="Proteomes" id="UP000000539">
    <property type="component" value="Chromosome 1"/>
</dbReference>
<protein>
    <submittedName>
        <fullName evidence="2">Uncharacterized protein</fullName>
    </submittedName>
</protein>
<proteinExistence type="predicted"/>
<organism evidence="2 3">
    <name type="scientific">Gallus gallus</name>
    <name type="common">Chicken</name>
    <dbReference type="NCBI Taxonomy" id="9031"/>
    <lineage>
        <taxon>Eukaryota</taxon>
        <taxon>Metazoa</taxon>
        <taxon>Chordata</taxon>
        <taxon>Craniata</taxon>
        <taxon>Vertebrata</taxon>
        <taxon>Euteleostomi</taxon>
        <taxon>Archelosauria</taxon>
        <taxon>Archosauria</taxon>
        <taxon>Dinosauria</taxon>
        <taxon>Saurischia</taxon>
        <taxon>Theropoda</taxon>
        <taxon>Coelurosauria</taxon>
        <taxon>Aves</taxon>
        <taxon>Neognathae</taxon>
        <taxon>Galloanserae</taxon>
        <taxon>Galliformes</taxon>
        <taxon>Phasianidae</taxon>
        <taxon>Phasianinae</taxon>
        <taxon>Gallus</taxon>
    </lineage>
</organism>